<feature type="region of interest" description="Disordered" evidence="1">
    <location>
        <begin position="23"/>
        <end position="64"/>
    </location>
</feature>
<organism evidence="2">
    <name type="scientific">Octopus bimaculoides</name>
    <name type="common">California two-spotted octopus</name>
    <dbReference type="NCBI Taxonomy" id="37653"/>
    <lineage>
        <taxon>Eukaryota</taxon>
        <taxon>Metazoa</taxon>
        <taxon>Spiralia</taxon>
        <taxon>Lophotrochozoa</taxon>
        <taxon>Mollusca</taxon>
        <taxon>Cephalopoda</taxon>
        <taxon>Coleoidea</taxon>
        <taxon>Octopodiformes</taxon>
        <taxon>Octopoda</taxon>
        <taxon>Incirrata</taxon>
        <taxon>Octopodidae</taxon>
        <taxon>Octopus</taxon>
    </lineage>
</organism>
<proteinExistence type="predicted"/>
<gene>
    <name evidence="2" type="ORF">OCBIM_22027033mg</name>
</gene>
<dbReference type="AlphaFoldDB" id="A0A0L8GWT9"/>
<dbReference type="EMBL" id="KQ420166">
    <property type="protein sequence ID" value="KOF81070.1"/>
    <property type="molecule type" value="Genomic_DNA"/>
</dbReference>
<evidence type="ECO:0000256" key="1">
    <source>
        <dbReference type="SAM" id="MobiDB-lite"/>
    </source>
</evidence>
<evidence type="ECO:0000313" key="2">
    <source>
        <dbReference type="EMBL" id="KOF81070.1"/>
    </source>
</evidence>
<sequence>MGNGWKEKRGKIHKVDVDLHPTLTQHIPTPTLPHPPPTDANPPHSPPTQRKTHIHKNPKTSPPLACEKSKFVVIWDDTNTELCNIIASWEDKIITVNTATSTGIPWRYNYLLVSQEQMPKINTKKTLNTGRKQWTPVRYQVI</sequence>
<protein>
    <submittedName>
        <fullName evidence="2">Uncharacterized protein</fullName>
    </submittedName>
</protein>
<name>A0A0L8GWT9_OCTBM</name>
<accession>A0A0L8GWT9</accession>
<feature type="compositionally biased region" description="Pro residues" evidence="1">
    <location>
        <begin position="30"/>
        <end position="46"/>
    </location>
</feature>
<reference evidence="2" key="1">
    <citation type="submission" date="2015-07" db="EMBL/GenBank/DDBJ databases">
        <title>MeaNS - Measles Nucleotide Surveillance Program.</title>
        <authorList>
            <person name="Tran T."/>
            <person name="Druce J."/>
        </authorList>
    </citation>
    <scope>NUCLEOTIDE SEQUENCE</scope>
    <source>
        <strain evidence="2">UCB-OBI-ISO-001</strain>
        <tissue evidence="2">Gonad</tissue>
    </source>
</reference>